<dbReference type="PRINTS" id="PR00033">
    <property type="entry name" value="HTHASNC"/>
</dbReference>
<proteinExistence type="predicted"/>
<gene>
    <name evidence="5" type="ORF">ATL39_1785</name>
</gene>
<dbReference type="GO" id="GO:0003700">
    <property type="term" value="F:DNA-binding transcription factor activity"/>
    <property type="evidence" value="ECO:0007669"/>
    <property type="project" value="InterPro"/>
</dbReference>
<dbReference type="Pfam" id="PF00392">
    <property type="entry name" value="GntR"/>
    <property type="match status" value="1"/>
</dbReference>
<keyword evidence="6" id="KW-1185">Reference proteome</keyword>
<dbReference type="InterPro" id="IPR036390">
    <property type="entry name" value="WH_DNA-bd_sf"/>
</dbReference>
<name>A0A419V4Q6_9BACL</name>
<dbReference type="PRINTS" id="PR00035">
    <property type="entry name" value="HTHGNTR"/>
</dbReference>
<keyword evidence="1" id="KW-0805">Transcription regulation</keyword>
<organism evidence="5 6">
    <name type="scientific">Sinobaca qinghaiensis</name>
    <dbReference type="NCBI Taxonomy" id="342944"/>
    <lineage>
        <taxon>Bacteria</taxon>
        <taxon>Bacillati</taxon>
        <taxon>Bacillota</taxon>
        <taxon>Bacilli</taxon>
        <taxon>Bacillales</taxon>
        <taxon>Sporolactobacillaceae</taxon>
        <taxon>Sinobaca</taxon>
    </lineage>
</organism>
<keyword evidence="3" id="KW-0804">Transcription</keyword>
<dbReference type="SUPFAM" id="SSF46785">
    <property type="entry name" value="Winged helix' DNA-binding domain"/>
    <property type="match status" value="1"/>
</dbReference>
<comment type="caution">
    <text evidence="5">The sequence shown here is derived from an EMBL/GenBank/DDBJ whole genome shotgun (WGS) entry which is preliminary data.</text>
</comment>
<accession>A0A419V4Q6</accession>
<keyword evidence="2 5" id="KW-0238">DNA-binding</keyword>
<evidence type="ECO:0000313" key="6">
    <source>
        <dbReference type="Proteomes" id="UP000285120"/>
    </source>
</evidence>
<dbReference type="PANTHER" id="PTHR43537">
    <property type="entry name" value="TRANSCRIPTIONAL REGULATOR, GNTR FAMILY"/>
    <property type="match status" value="1"/>
</dbReference>
<dbReference type="Proteomes" id="UP000285120">
    <property type="component" value="Unassembled WGS sequence"/>
</dbReference>
<dbReference type="InterPro" id="IPR000524">
    <property type="entry name" value="Tscrpt_reg_HTH_GntR"/>
</dbReference>
<sequence length="204" mass="23593">MMAKQSTQHAYIKAYEIIRDRILSGEIEGGTKLVEERLADDIGVSRTPIRESIRRLEQEGLISKKKVIQPTESDLRHSFQVRILLEGEAARAAASYMTEEHLDALRQCVDIGKSGSKEEVMEANKQFHDIIMQASRNPVMIGIIDQMQSIIYLFRKTVVYHQRPLLIEEHEKIYEAIRQHQPDQAEQLMKKHLQADLDFSLHVF</sequence>
<evidence type="ECO:0000256" key="3">
    <source>
        <dbReference type="ARBA" id="ARBA00023163"/>
    </source>
</evidence>
<reference evidence="5 6" key="1">
    <citation type="submission" date="2018-09" db="EMBL/GenBank/DDBJ databases">
        <title>Genomic Encyclopedia of Archaeal and Bacterial Type Strains, Phase II (KMG-II): from individual species to whole genera.</title>
        <authorList>
            <person name="Goeker M."/>
        </authorList>
    </citation>
    <scope>NUCLEOTIDE SEQUENCE [LARGE SCALE GENOMIC DNA]</scope>
    <source>
        <strain evidence="5 6">DSM 17008</strain>
    </source>
</reference>
<dbReference type="SMART" id="SM00895">
    <property type="entry name" value="FCD"/>
    <property type="match status" value="1"/>
</dbReference>
<dbReference type="SMART" id="SM00345">
    <property type="entry name" value="HTH_GNTR"/>
    <property type="match status" value="1"/>
</dbReference>
<evidence type="ECO:0000256" key="1">
    <source>
        <dbReference type="ARBA" id="ARBA00023015"/>
    </source>
</evidence>
<dbReference type="EMBL" id="RAPK01000008">
    <property type="protein sequence ID" value="RKD73490.1"/>
    <property type="molecule type" value="Genomic_DNA"/>
</dbReference>
<dbReference type="InterPro" id="IPR000485">
    <property type="entry name" value="AsnC-type_HTH_dom"/>
</dbReference>
<dbReference type="AlphaFoldDB" id="A0A419V4Q6"/>
<dbReference type="SUPFAM" id="SSF48008">
    <property type="entry name" value="GntR ligand-binding domain-like"/>
    <property type="match status" value="1"/>
</dbReference>
<evidence type="ECO:0000256" key="2">
    <source>
        <dbReference type="ARBA" id="ARBA00023125"/>
    </source>
</evidence>
<dbReference type="PROSITE" id="PS50949">
    <property type="entry name" value="HTH_GNTR"/>
    <property type="match status" value="1"/>
</dbReference>
<dbReference type="Gene3D" id="1.10.10.10">
    <property type="entry name" value="Winged helix-like DNA-binding domain superfamily/Winged helix DNA-binding domain"/>
    <property type="match status" value="1"/>
</dbReference>
<dbReference type="InterPro" id="IPR011711">
    <property type="entry name" value="GntR_C"/>
</dbReference>
<dbReference type="GO" id="GO:0043565">
    <property type="term" value="F:sequence-specific DNA binding"/>
    <property type="evidence" value="ECO:0007669"/>
    <property type="project" value="InterPro"/>
</dbReference>
<dbReference type="InterPro" id="IPR008920">
    <property type="entry name" value="TF_FadR/GntR_C"/>
</dbReference>
<dbReference type="CDD" id="cd07377">
    <property type="entry name" value="WHTH_GntR"/>
    <property type="match status" value="1"/>
</dbReference>
<feature type="domain" description="HTH gntR-type" evidence="4">
    <location>
        <begin position="8"/>
        <end position="76"/>
    </location>
</feature>
<dbReference type="PANTHER" id="PTHR43537:SF5">
    <property type="entry name" value="UXU OPERON TRANSCRIPTIONAL REGULATOR"/>
    <property type="match status" value="1"/>
</dbReference>
<evidence type="ECO:0000313" key="5">
    <source>
        <dbReference type="EMBL" id="RKD73490.1"/>
    </source>
</evidence>
<dbReference type="Gene3D" id="1.20.120.530">
    <property type="entry name" value="GntR ligand-binding domain-like"/>
    <property type="match status" value="1"/>
</dbReference>
<dbReference type="Pfam" id="PF07729">
    <property type="entry name" value="FCD"/>
    <property type="match status" value="1"/>
</dbReference>
<evidence type="ECO:0000259" key="4">
    <source>
        <dbReference type="PROSITE" id="PS50949"/>
    </source>
</evidence>
<dbReference type="InterPro" id="IPR036388">
    <property type="entry name" value="WH-like_DNA-bd_sf"/>
</dbReference>
<protein>
    <submittedName>
        <fullName evidence="5">DNA-binding GntR family transcriptional regulator</fullName>
    </submittedName>
</protein>